<dbReference type="KEGG" id="jar:G7057_09110"/>
<name>A0A6G7KBC6_9LACT</name>
<dbReference type="PANTHER" id="PTHR35795:SF1">
    <property type="entry name" value="BIS(5'-NUCLEOSYL)-TETRAPHOSPHATASE, SYMMETRICAL"/>
    <property type="match status" value="1"/>
</dbReference>
<protein>
    <recommendedName>
        <fullName evidence="1">bis(5'-nucleosyl)-tetraphosphatase (symmetrical)</fullName>
        <ecNumber evidence="1">3.6.1.41</ecNumber>
    </recommendedName>
</protein>
<evidence type="ECO:0000256" key="1">
    <source>
        <dbReference type="ARBA" id="ARBA00012506"/>
    </source>
</evidence>
<dbReference type="GO" id="GO:0000166">
    <property type="term" value="F:nucleotide binding"/>
    <property type="evidence" value="ECO:0007669"/>
    <property type="project" value="UniProtKB-KW"/>
</dbReference>
<dbReference type="InterPro" id="IPR051094">
    <property type="entry name" value="Diverse_Catalytic_Enzymes"/>
</dbReference>
<keyword evidence="9" id="KW-1185">Reference proteome</keyword>
<dbReference type="AlphaFoldDB" id="A0A6G7KBC6"/>
<reference evidence="8 9" key="1">
    <citation type="journal article" date="2017" name="Int. J. Syst. Evol. Microbiol.">
        <title>Jeotgalibaca porci sp. nov. and Jeotgalibaca arthritidis sp. nov., isolated from pigs, and emended description of the genus Jeotgalibaca.</title>
        <authorList>
            <person name="Zamora L."/>
            <person name="Perez-Sancho M."/>
            <person name="Dominguez L."/>
            <person name="Fernandez-Garayzabal J.F."/>
            <person name="Vela A.I."/>
        </authorList>
    </citation>
    <scope>NUCLEOTIDE SEQUENCE [LARGE SCALE GENOMIC DNA]</scope>
    <source>
        <strain evidence="8 9">CECT 9157</strain>
    </source>
</reference>
<dbReference type="InterPro" id="IPR003607">
    <property type="entry name" value="HD/PDEase_dom"/>
</dbReference>
<gene>
    <name evidence="8" type="ORF">G7057_09110</name>
</gene>
<comment type="catalytic activity">
    <reaction evidence="6">
        <text>P(1),P(4)-bis(5'-adenosyl) tetraphosphate + H2O = 2 ADP + 2 H(+)</text>
        <dbReference type="Rhea" id="RHEA:24252"/>
        <dbReference type="ChEBI" id="CHEBI:15377"/>
        <dbReference type="ChEBI" id="CHEBI:15378"/>
        <dbReference type="ChEBI" id="CHEBI:58141"/>
        <dbReference type="ChEBI" id="CHEBI:456216"/>
        <dbReference type="EC" id="3.6.1.41"/>
    </reaction>
</comment>
<dbReference type="EC" id="3.6.1.41" evidence="1"/>
<dbReference type="Proteomes" id="UP000501451">
    <property type="component" value="Chromosome"/>
</dbReference>
<keyword evidence="5" id="KW-0408">Iron</keyword>
<dbReference type="InterPro" id="IPR005249">
    <property type="entry name" value="YqeK"/>
</dbReference>
<sequence length="197" mass="22481">MTKPLYSNRYTTWTRDAILEAVNRNVTEARYEHILRVEETAIRLADHYGAETEAASLASILHDYAKDIPRADIEVLVDQGDLPRELLDFGSQIWHGPAAAYYAQTIFGIHDQSILDAIAQHTIGGQMMPLVSQIVFIADYIEPGRQFPGVEEARRLADQTLESAVVYKIKQTLLYLIQKEIVIYPETFHVYNKWMGK</sequence>
<accession>A0A6G7KBC6</accession>
<evidence type="ECO:0000259" key="7">
    <source>
        <dbReference type="SMART" id="SM00471"/>
    </source>
</evidence>
<evidence type="ECO:0000256" key="5">
    <source>
        <dbReference type="ARBA" id="ARBA00023004"/>
    </source>
</evidence>
<keyword evidence="4" id="KW-0378">Hydrolase</keyword>
<dbReference type="InterPro" id="IPR006674">
    <property type="entry name" value="HD_domain"/>
</dbReference>
<evidence type="ECO:0000256" key="3">
    <source>
        <dbReference type="ARBA" id="ARBA00022741"/>
    </source>
</evidence>
<keyword evidence="2" id="KW-0479">Metal-binding</keyword>
<evidence type="ECO:0000256" key="2">
    <source>
        <dbReference type="ARBA" id="ARBA00022723"/>
    </source>
</evidence>
<dbReference type="NCBIfam" id="TIGR00488">
    <property type="entry name" value="bis(5'-nucleosyl)-tetraphosphatase (symmetrical) YqeK"/>
    <property type="match status" value="1"/>
</dbReference>
<evidence type="ECO:0000256" key="6">
    <source>
        <dbReference type="ARBA" id="ARBA00049417"/>
    </source>
</evidence>
<dbReference type="GO" id="GO:0008803">
    <property type="term" value="F:bis(5'-nucleosyl)-tetraphosphatase (symmetrical) activity"/>
    <property type="evidence" value="ECO:0007669"/>
    <property type="project" value="UniProtKB-EC"/>
</dbReference>
<dbReference type="SUPFAM" id="SSF109604">
    <property type="entry name" value="HD-domain/PDEase-like"/>
    <property type="match status" value="1"/>
</dbReference>
<dbReference type="CDD" id="cd00077">
    <property type="entry name" value="HDc"/>
    <property type="match status" value="1"/>
</dbReference>
<dbReference type="RefSeq" id="WP_166163050.1">
    <property type="nucleotide sequence ID" value="NZ_CP049740.1"/>
</dbReference>
<dbReference type="PANTHER" id="PTHR35795">
    <property type="entry name" value="SLR1885 PROTEIN"/>
    <property type="match status" value="1"/>
</dbReference>
<keyword evidence="3" id="KW-0547">Nucleotide-binding</keyword>
<feature type="domain" description="HD/PDEase" evidence="7">
    <location>
        <begin position="26"/>
        <end position="153"/>
    </location>
</feature>
<organism evidence="8 9">
    <name type="scientific">Jeotgalibaca arthritidis</name>
    <dbReference type="NCBI Taxonomy" id="1868794"/>
    <lineage>
        <taxon>Bacteria</taxon>
        <taxon>Bacillati</taxon>
        <taxon>Bacillota</taxon>
        <taxon>Bacilli</taxon>
        <taxon>Lactobacillales</taxon>
        <taxon>Carnobacteriaceae</taxon>
        <taxon>Jeotgalibaca</taxon>
    </lineage>
</organism>
<dbReference type="SMART" id="SM00471">
    <property type="entry name" value="HDc"/>
    <property type="match status" value="1"/>
</dbReference>
<dbReference type="GO" id="GO:0046872">
    <property type="term" value="F:metal ion binding"/>
    <property type="evidence" value="ECO:0007669"/>
    <property type="project" value="UniProtKB-KW"/>
</dbReference>
<proteinExistence type="predicted"/>
<dbReference type="Gene3D" id="1.10.3210.10">
    <property type="entry name" value="Hypothetical protein af1432"/>
    <property type="match status" value="1"/>
</dbReference>
<evidence type="ECO:0000313" key="9">
    <source>
        <dbReference type="Proteomes" id="UP000501451"/>
    </source>
</evidence>
<dbReference type="EMBL" id="CP049740">
    <property type="protein sequence ID" value="QII82569.1"/>
    <property type="molecule type" value="Genomic_DNA"/>
</dbReference>
<evidence type="ECO:0000313" key="8">
    <source>
        <dbReference type="EMBL" id="QII82569.1"/>
    </source>
</evidence>
<dbReference type="Pfam" id="PF01966">
    <property type="entry name" value="HD"/>
    <property type="match status" value="1"/>
</dbReference>
<evidence type="ECO:0000256" key="4">
    <source>
        <dbReference type="ARBA" id="ARBA00022801"/>
    </source>
</evidence>